<proteinExistence type="predicted"/>
<dbReference type="AlphaFoldDB" id="A0A1B1TCE1"/>
<sequence>MNRVVSLKKGSSLGDLVKDEQPRPDDDLRTRLHAMETKIRRMKEQRNSFNEDARRAADSRNALQEQSKEIRESIKDKLDEQKKVRDQAQICKARRDEIQKQIRELINQNRGRKDDAKGTKSVVIELSETINEIEKIENTMMTDGRLILETENKLLKKLKVLISKRDKLMPAVKDFEAINIDIGDMDGSIKLLKSEADKAHQEMIDFHKQADLIWEDVKPMLAERDFLRAEADRYHLAYVASRESANEVHENMKELISQVNEIRDEMKAAEEERVKVIKDHNQSVRDALKLPSEDEGMADSLASQLINSGSLTLGGVLTGDSKSPVSKNMRGKKQSRKLGTTRGKK</sequence>
<dbReference type="SUPFAM" id="SSF58104">
    <property type="entry name" value="Methyl-accepting chemotaxis protein (MCP) signaling domain"/>
    <property type="match status" value="1"/>
</dbReference>
<feature type="compositionally biased region" description="Basic and acidic residues" evidence="2">
    <location>
        <begin position="16"/>
        <end position="58"/>
    </location>
</feature>
<dbReference type="InterPro" id="IPR055545">
    <property type="entry name" value="DUF7121"/>
</dbReference>
<reference evidence="3" key="1">
    <citation type="submission" date="2014-11" db="EMBL/GenBank/DDBJ databases">
        <authorList>
            <person name="Zhu J."/>
            <person name="Qi W."/>
            <person name="Song R."/>
        </authorList>
    </citation>
    <scope>NUCLEOTIDE SEQUENCE</scope>
</reference>
<dbReference type="Pfam" id="PF23435">
    <property type="entry name" value="DUF7121"/>
    <property type="match status" value="1"/>
</dbReference>
<keyword evidence="1" id="KW-0175">Coiled coil</keyword>
<organism evidence="3">
    <name type="scientific">uncultured Poseidoniia archaeon</name>
    <dbReference type="NCBI Taxonomy" id="1697135"/>
    <lineage>
        <taxon>Archaea</taxon>
        <taxon>Methanobacteriati</taxon>
        <taxon>Thermoplasmatota</taxon>
        <taxon>Candidatus Poseidoniia</taxon>
        <taxon>environmental samples</taxon>
    </lineage>
</organism>
<evidence type="ECO:0000256" key="1">
    <source>
        <dbReference type="SAM" id="Coils"/>
    </source>
</evidence>
<name>A0A1B1TCE1_9ARCH</name>
<feature type="region of interest" description="Disordered" evidence="2">
    <location>
        <begin position="316"/>
        <end position="345"/>
    </location>
</feature>
<evidence type="ECO:0000313" key="3">
    <source>
        <dbReference type="EMBL" id="ANV79936.1"/>
    </source>
</evidence>
<reference evidence="3" key="2">
    <citation type="journal article" date="2015" name="ISME J.">
        <title>A new class of marine Euryarchaeota group II from the Mediterranean deep chlorophyll maximum.</title>
        <authorList>
            <person name="Martin-Cuadrado A.B."/>
            <person name="Garcia-Heredia I."/>
            <person name="Molto A.G."/>
            <person name="Lopez-Ubeda R."/>
            <person name="Kimes N."/>
            <person name="Lopez-Garcia P."/>
            <person name="Moreira D."/>
            <person name="Rodriguez-Valera F."/>
        </authorList>
    </citation>
    <scope>NUCLEOTIDE SEQUENCE</scope>
</reference>
<feature type="region of interest" description="Disordered" evidence="2">
    <location>
        <begin position="1"/>
        <end position="68"/>
    </location>
</feature>
<protein>
    <submittedName>
        <fullName evidence="3">Putative coiled-coil protein</fullName>
    </submittedName>
</protein>
<evidence type="ECO:0000256" key="2">
    <source>
        <dbReference type="SAM" id="MobiDB-lite"/>
    </source>
</evidence>
<accession>A0A1B1TCE1</accession>
<dbReference type="EMBL" id="KP211862">
    <property type="protein sequence ID" value="ANV79936.1"/>
    <property type="molecule type" value="Genomic_DNA"/>
</dbReference>
<feature type="coiled-coil region" evidence="1">
    <location>
        <begin position="245"/>
        <end position="279"/>
    </location>
</feature>